<evidence type="ECO:0000256" key="1">
    <source>
        <dbReference type="SAM" id="Phobius"/>
    </source>
</evidence>
<keyword evidence="1" id="KW-0812">Transmembrane</keyword>
<keyword evidence="1" id="KW-1133">Transmembrane helix</keyword>
<reference evidence="3" key="1">
    <citation type="journal article" date="2014" name="Science">
        <title>Ancient hybridizations among the ancestral genomes of bread wheat.</title>
        <authorList>
            <consortium name="International Wheat Genome Sequencing Consortium,"/>
            <person name="Marcussen T."/>
            <person name="Sandve S.R."/>
            <person name="Heier L."/>
            <person name="Spannagl M."/>
            <person name="Pfeifer M."/>
            <person name="Jakobsen K.S."/>
            <person name="Wulff B.B."/>
            <person name="Steuernagel B."/>
            <person name="Mayer K.F."/>
            <person name="Olsen O.A."/>
        </authorList>
    </citation>
    <scope>NUCLEOTIDE SEQUENCE [LARGE SCALE GENOMIC DNA]</scope>
    <source>
        <strain evidence="3">cv. AL8/78</strain>
    </source>
</reference>
<dbReference type="Gramene" id="AET2Gv20088100.1">
    <property type="protein sequence ID" value="AET2Gv20088100.1"/>
    <property type="gene ID" value="AET2Gv20088100"/>
</dbReference>
<evidence type="ECO:0000313" key="3">
    <source>
        <dbReference type="Proteomes" id="UP000015105"/>
    </source>
</evidence>
<keyword evidence="1" id="KW-0472">Membrane</keyword>
<evidence type="ECO:0000313" key="2">
    <source>
        <dbReference type="EnsemblPlants" id="AET2Gv20088100.1"/>
    </source>
</evidence>
<protein>
    <recommendedName>
        <fullName evidence="4">Bidirectional sugar transporter SWEET</fullName>
    </recommendedName>
</protein>
<organism evidence="2 3">
    <name type="scientific">Aegilops tauschii subsp. strangulata</name>
    <name type="common">Goatgrass</name>
    <dbReference type="NCBI Taxonomy" id="200361"/>
    <lineage>
        <taxon>Eukaryota</taxon>
        <taxon>Viridiplantae</taxon>
        <taxon>Streptophyta</taxon>
        <taxon>Embryophyta</taxon>
        <taxon>Tracheophyta</taxon>
        <taxon>Spermatophyta</taxon>
        <taxon>Magnoliopsida</taxon>
        <taxon>Liliopsida</taxon>
        <taxon>Poales</taxon>
        <taxon>Poaceae</taxon>
        <taxon>BOP clade</taxon>
        <taxon>Pooideae</taxon>
        <taxon>Triticodae</taxon>
        <taxon>Triticeae</taxon>
        <taxon>Triticinae</taxon>
        <taxon>Aegilops</taxon>
    </lineage>
</organism>
<proteinExistence type="predicted"/>
<name>A0A453ADY1_AEGTS</name>
<evidence type="ECO:0008006" key="4">
    <source>
        <dbReference type="Google" id="ProtNLM"/>
    </source>
</evidence>
<dbReference type="Gene3D" id="1.20.1280.290">
    <property type="match status" value="1"/>
</dbReference>
<reference evidence="2" key="4">
    <citation type="submission" date="2019-03" db="UniProtKB">
        <authorList>
            <consortium name="EnsemblPlants"/>
        </authorList>
    </citation>
    <scope>IDENTIFICATION</scope>
</reference>
<reference evidence="2" key="5">
    <citation type="journal article" date="2021" name="G3 (Bethesda)">
        <title>Aegilops tauschii genome assembly Aet v5.0 features greater sequence contiguity and improved annotation.</title>
        <authorList>
            <person name="Wang L."/>
            <person name="Zhu T."/>
            <person name="Rodriguez J.C."/>
            <person name="Deal K.R."/>
            <person name="Dubcovsky J."/>
            <person name="McGuire P.E."/>
            <person name="Lux T."/>
            <person name="Spannagl M."/>
            <person name="Mayer K.F.X."/>
            <person name="Baldrich P."/>
            <person name="Meyers B.C."/>
            <person name="Huo N."/>
            <person name="Gu Y.Q."/>
            <person name="Zhou H."/>
            <person name="Devos K.M."/>
            <person name="Bennetzen J.L."/>
            <person name="Unver T."/>
            <person name="Budak H."/>
            <person name="Gulick P.J."/>
            <person name="Galiba G."/>
            <person name="Kalapos B."/>
            <person name="Nelson D.R."/>
            <person name="Li P."/>
            <person name="You F.M."/>
            <person name="Luo M.C."/>
            <person name="Dvorak J."/>
        </authorList>
    </citation>
    <scope>NUCLEOTIDE SEQUENCE [LARGE SCALE GENOMIC DNA]</scope>
    <source>
        <strain evidence="2">cv. AL8/78</strain>
    </source>
</reference>
<sequence length="67" mass="7446">RIDLTVMSSLNSVQIPNALGTIFGLIQLILYFYYYRLTPKKGKNVELPTVLTKNAVTSGNVSVTIEK</sequence>
<reference evidence="2" key="3">
    <citation type="journal article" date="2017" name="Nature">
        <title>Genome sequence of the progenitor of the wheat D genome Aegilops tauschii.</title>
        <authorList>
            <person name="Luo M.C."/>
            <person name="Gu Y.Q."/>
            <person name="Puiu D."/>
            <person name="Wang H."/>
            <person name="Twardziok S.O."/>
            <person name="Deal K.R."/>
            <person name="Huo N."/>
            <person name="Zhu T."/>
            <person name="Wang L."/>
            <person name="Wang Y."/>
            <person name="McGuire P.E."/>
            <person name="Liu S."/>
            <person name="Long H."/>
            <person name="Ramasamy R.K."/>
            <person name="Rodriguez J.C."/>
            <person name="Van S.L."/>
            <person name="Yuan L."/>
            <person name="Wang Z."/>
            <person name="Xia Z."/>
            <person name="Xiao L."/>
            <person name="Anderson O.D."/>
            <person name="Ouyang S."/>
            <person name="Liang Y."/>
            <person name="Zimin A.V."/>
            <person name="Pertea G."/>
            <person name="Qi P."/>
            <person name="Bennetzen J.L."/>
            <person name="Dai X."/>
            <person name="Dawson M.W."/>
            <person name="Muller H.G."/>
            <person name="Kugler K."/>
            <person name="Rivarola-Duarte L."/>
            <person name="Spannagl M."/>
            <person name="Mayer K.F.X."/>
            <person name="Lu F.H."/>
            <person name="Bevan M.W."/>
            <person name="Leroy P."/>
            <person name="Li P."/>
            <person name="You F.M."/>
            <person name="Sun Q."/>
            <person name="Liu Z."/>
            <person name="Lyons E."/>
            <person name="Wicker T."/>
            <person name="Salzberg S.L."/>
            <person name="Devos K.M."/>
            <person name="Dvorak J."/>
        </authorList>
    </citation>
    <scope>NUCLEOTIDE SEQUENCE [LARGE SCALE GENOMIC DNA]</scope>
    <source>
        <strain evidence="2">cv. AL8/78</strain>
    </source>
</reference>
<dbReference type="Proteomes" id="UP000015105">
    <property type="component" value="Chromosome 2D"/>
</dbReference>
<reference evidence="3" key="2">
    <citation type="journal article" date="2017" name="Nat. Plants">
        <title>The Aegilops tauschii genome reveals multiple impacts of transposons.</title>
        <authorList>
            <person name="Zhao G."/>
            <person name="Zou C."/>
            <person name="Li K."/>
            <person name="Wang K."/>
            <person name="Li T."/>
            <person name="Gao L."/>
            <person name="Zhang X."/>
            <person name="Wang H."/>
            <person name="Yang Z."/>
            <person name="Liu X."/>
            <person name="Jiang W."/>
            <person name="Mao L."/>
            <person name="Kong X."/>
            <person name="Jiao Y."/>
            <person name="Jia J."/>
        </authorList>
    </citation>
    <scope>NUCLEOTIDE SEQUENCE [LARGE SCALE GENOMIC DNA]</scope>
    <source>
        <strain evidence="3">cv. AL8/78</strain>
    </source>
</reference>
<dbReference type="AlphaFoldDB" id="A0A453ADY1"/>
<dbReference type="EnsemblPlants" id="AET2Gv20088100.1">
    <property type="protein sequence ID" value="AET2Gv20088100.1"/>
    <property type="gene ID" value="AET2Gv20088100"/>
</dbReference>
<keyword evidence="3" id="KW-1185">Reference proteome</keyword>
<feature type="transmembrane region" description="Helical" evidence="1">
    <location>
        <begin position="15"/>
        <end position="34"/>
    </location>
</feature>
<accession>A0A453ADY1</accession>